<protein>
    <recommendedName>
        <fullName evidence="7">Probable alpha/beta-glucosidase agdC</fullName>
        <ecNumber evidence="5">3.2.1.20</ecNumber>
        <ecNumber evidence="6">3.2.1.21</ecNumber>
    </recommendedName>
</protein>
<evidence type="ECO:0000256" key="9">
    <source>
        <dbReference type="ARBA" id="ARBA00022729"/>
    </source>
</evidence>
<comment type="caution">
    <text evidence="23">The sequence shown here is derived from an EMBL/GenBank/DDBJ whole genome shotgun (WGS) entry which is preliminary data.</text>
</comment>
<dbReference type="InterPro" id="IPR025887">
    <property type="entry name" value="Glyco_hydro_31_N_dom"/>
</dbReference>
<keyword evidence="10 17" id="KW-0378">Hydrolase</keyword>
<dbReference type="InterPro" id="IPR017853">
    <property type="entry name" value="GH"/>
</dbReference>
<proteinExistence type="inferred from homology"/>
<evidence type="ECO:0000256" key="15">
    <source>
        <dbReference type="ARBA" id="ARBA00023326"/>
    </source>
</evidence>
<comment type="function">
    <text evidence="16">Glucosidase involved in the degradation of cellulosic biomass. Has both alpha- and beta-glucosidase activity.</text>
</comment>
<evidence type="ECO:0000259" key="21">
    <source>
        <dbReference type="Pfam" id="PF13802"/>
    </source>
</evidence>
<dbReference type="Gene3D" id="3.20.20.80">
    <property type="entry name" value="Glycosidases"/>
    <property type="match status" value="2"/>
</dbReference>
<evidence type="ECO:0000256" key="8">
    <source>
        <dbReference type="ARBA" id="ARBA00022525"/>
    </source>
</evidence>
<evidence type="ECO:0000256" key="4">
    <source>
        <dbReference type="ARBA" id="ARBA00007806"/>
    </source>
</evidence>
<organism evidence="23 24">
    <name type="scientific">Discina gigas</name>
    <dbReference type="NCBI Taxonomy" id="1032678"/>
    <lineage>
        <taxon>Eukaryota</taxon>
        <taxon>Fungi</taxon>
        <taxon>Dikarya</taxon>
        <taxon>Ascomycota</taxon>
        <taxon>Pezizomycotina</taxon>
        <taxon>Pezizomycetes</taxon>
        <taxon>Pezizales</taxon>
        <taxon>Discinaceae</taxon>
        <taxon>Discina</taxon>
    </lineage>
</organism>
<comment type="similarity">
    <text evidence="4 17">Belongs to the glycosyl hydrolase 31 family.</text>
</comment>
<dbReference type="InterPro" id="IPR030458">
    <property type="entry name" value="Glyco_hydro_31_AS"/>
</dbReference>
<feature type="domain" description="Glycosyl hydrolase family 31 C-terminal" evidence="22">
    <location>
        <begin position="702"/>
        <end position="790"/>
    </location>
</feature>
<evidence type="ECO:0000256" key="14">
    <source>
        <dbReference type="ARBA" id="ARBA00023316"/>
    </source>
</evidence>
<evidence type="ECO:0000256" key="16">
    <source>
        <dbReference type="ARBA" id="ARBA00025512"/>
    </source>
</evidence>
<keyword evidence="14" id="KW-0961">Cell wall biogenesis/degradation</keyword>
<evidence type="ECO:0000256" key="1">
    <source>
        <dbReference type="ARBA" id="ARBA00000448"/>
    </source>
</evidence>
<dbReference type="SUPFAM" id="SSF51011">
    <property type="entry name" value="Glycosyl hydrolase domain"/>
    <property type="match status" value="1"/>
</dbReference>
<evidence type="ECO:0000256" key="2">
    <source>
        <dbReference type="ARBA" id="ARBA00001657"/>
    </source>
</evidence>
<dbReference type="InterPro" id="IPR000322">
    <property type="entry name" value="Glyco_hydro_31_TIM"/>
</dbReference>
<dbReference type="Pfam" id="PF13802">
    <property type="entry name" value="Gal_mutarotas_2"/>
    <property type="match status" value="1"/>
</dbReference>
<dbReference type="Gene3D" id="2.60.40.1760">
    <property type="entry name" value="glycosyl hydrolase (family 31)"/>
    <property type="match status" value="1"/>
</dbReference>
<name>A0ABR3GB28_9PEZI</name>
<evidence type="ECO:0000313" key="24">
    <source>
        <dbReference type="Proteomes" id="UP001447188"/>
    </source>
</evidence>
<keyword evidence="13 17" id="KW-0326">Glycosidase</keyword>
<dbReference type="SUPFAM" id="SSF51445">
    <property type="entry name" value="(Trans)glycosidases"/>
    <property type="match status" value="1"/>
</dbReference>
<dbReference type="Gene3D" id="2.60.40.1180">
    <property type="entry name" value="Golgi alpha-mannosidase II"/>
    <property type="match status" value="2"/>
</dbReference>
<feature type="region of interest" description="Disordered" evidence="18">
    <location>
        <begin position="493"/>
        <end position="519"/>
    </location>
</feature>
<dbReference type="InterPro" id="IPR013780">
    <property type="entry name" value="Glyco_hydro_b"/>
</dbReference>
<reference evidence="23 24" key="1">
    <citation type="submission" date="2024-02" db="EMBL/GenBank/DDBJ databases">
        <title>Discinaceae phylogenomics.</title>
        <authorList>
            <person name="Dirks A.C."/>
            <person name="James T.Y."/>
        </authorList>
    </citation>
    <scope>NUCLEOTIDE SEQUENCE [LARGE SCALE GENOMIC DNA]</scope>
    <source>
        <strain evidence="23 24">ACD0624</strain>
    </source>
</reference>
<dbReference type="CDD" id="cd14752">
    <property type="entry name" value="GH31_N"/>
    <property type="match status" value="1"/>
</dbReference>
<dbReference type="PROSITE" id="PS00129">
    <property type="entry name" value="GLYCOSYL_HYDROL_F31_1"/>
    <property type="match status" value="1"/>
</dbReference>
<evidence type="ECO:0000313" key="23">
    <source>
        <dbReference type="EMBL" id="KAL0633150.1"/>
    </source>
</evidence>
<evidence type="ECO:0000256" key="11">
    <source>
        <dbReference type="ARBA" id="ARBA00023180"/>
    </source>
</evidence>
<dbReference type="EC" id="3.2.1.21" evidence="6"/>
<keyword evidence="9 19" id="KW-0732">Signal</keyword>
<feature type="domain" description="Glycoside hydrolase family 31 TIM barrel" evidence="20">
    <location>
        <begin position="272"/>
        <end position="694"/>
    </location>
</feature>
<evidence type="ECO:0000256" key="10">
    <source>
        <dbReference type="ARBA" id="ARBA00022801"/>
    </source>
</evidence>
<evidence type="ECO:0000256" key="5">
    <source>
        <dbReference type="ARBA" id="ARBA00012741"/>
    </source>
</evidence>
<evidence type="ECO:0000256" key="3">
    <source>
        <dbReference type="ARBA" id="ARBA00004613"/>
    </source>
</evidence>
<keyword evidence="11" id="KW-0325">Glycoprotein</keyword>
<dbReference type="InterPro" id="IPR011013">
    <property type="entry name" value="Gal_mutarotase_sf_dom"/>
</dbReference>
<dbReference type="EMBL" id="JBBBZM010000135">
    <property type="protein sequence ID" value="KAL0633150.1"/>
    <property type="molecule type" value="Genomic_DNA"/>
</dbReference>
<feature type="signal peptide" evidence="19">
    <location>
        <begin position="1"/>
        <end position="19"/>
    </location>
</feature>
<sequence>MHNQIRSLVLLSSLGLASAVSVLAPRVVDVDSCPGYSAKNVKESSHGFVADLTLAGKACNIYGTDLKDLKLEVTYDSETRLHVKITDPEGKRYQVPESVVPRPTDKASGSDSKSDIVFDYKKSPFSFTVSRRSSGEKLFDTTGNALVFENQYLRLKTNLPTDPNIYGLGEHTESLRLNPKNTTRTLWSRDAYGIPQDSNLYGNHPVYFEHRNSGTHGVLLLNSNGMDIKLRNTGDKYSLEYNVIGGILDLYFFSGPDPVEVAQQYSDVIGLPAMMPYWSFGFHQCRYGYRDWIDVAEVIANYTVAKIPLETMWTDIDYMDDRRVFTLDPQRFPISRVREVVDYLHAHNQHYIVMVDPAIAYQDYPTFNRGVDNGILLKQANGSIHKGVVWPGVTAYPDWFHPSTQPYWNNEFKTFFDAKTGVDIDGVWIDMNEPANFCSYPCTDPEGAAKEQSLPPARLPVRDIPRKIPGFPSTNGVHPRAEQSVQTVSELPGLAAMPNPPTTVSTDKTRPDNSKIDLINPPYAIANDANGISDRTVDTDIVHYGGFLEYDTHNLYGTMMSDTTHGAMVNRRPGLRPLIITRSTFAGAGKKVGKWLGDNQSSWEQYRWSIPGMLGFASFYQIPMVGSDTCGFGLDSTETLCARWAMLGAFNPFYRNHNQDSSASQEFYRWPKVAQAARNAIDIRYRLLDYIYTALYAQHTTGAPLLNPLFFKWPKDKNVFAIDTQFLYGDSILVSPVTAKNVTTVEIYLPDEQLYEFTTGKPVRGQGKKVKLTNIDYDQIPVHIVGGAILPLRAASAMTTADLRKQPFNIVIAPDKDGRASGALYLDDGVSIEQKETTYVQFSYAKGRLTVKTKGTFDAGVGVAQITLLGAGKKGNVVGLLSTIDDAGVRVVKATKSLVQDWTMDFDV</sequence>
<accession>A0ABR3GB28</accession>
<keyword evidence="15" id="KW-0624">Polysaccharide degradation</keyword>
<evidence type="ECO:0000256" key="6">
    <source>
        <dbReference type="ARBA" id="ARBA00012744"/>
    </source>
</evidence>
<feature type="chain" id="PRO_5046817252" description="Probable alpha/beta-glucosidase agdC" evidence="19">
    <location>
        <begin position="20"/>
        <end position="908"/>
    </location>
</feature>
<dbReference type="PANTHER" id="PTHR22762">
    <property type="entry name" value="ALPHA-GLUCOSIDASE"/>
    <property type="match status" value="1"/>
</dbReference>
<feature type="domain" description="Glycoside hydrolase family 31 N-terminal" evidence="21">
    <location>
        <begin position="93"/>
        <end position="225"/>
    </location>
</feature>
<evidence type="ECO:0000256" key="18">
    <source>
        <dbReference type="SAM" id="MobiDB-lite"/>
    </source>
</evidence>
<comment type="catalytic activity">
    <reaction evidence="2">
        <text>Hydrolysis of terminal, non-reducing (1-&gt;4)-linked alpha-D-glucose residues with release of alpha-D-glucose.</text>
        <dbReference type="EC" id="3.2.1.20"/>
    </reaction>
</comment>
<evidence type="ECO:0000259" key="20">
    <source>
        <dbReference type="Pfam" id="PF01055"/>
    </source>
</evidence>
<dbReference type="Proteomes" id="UP001447188">
    <property type="component" value="Unassembled WGS sequence"/>
</dbReference>
<dbReference type="SUPFAM" id="SSF74650">
    <property type="entry name" value="Galactose mutarotase-like"/>
    <property type="match status" value="1"/>
</dbReference>
<comment type="catalytic activity">
    <reaction evidence="1">
        <text>Hydrolysis of terminal, non-reducing beta-D-glucosyl residues with release of beta-D-glucose.</text>
        <dbReference type="EC" id="3.2.1.21"/>
    </reaction>
</comment>
<evidence type="ECO:0000256" key="17">
    <source>
        <dbReference type="RuleBase" id="RU361185"/>
    </source>
</evidence>
<gene>
    <name evidence="23" type="ORF">Q9L58_007936</name>
</gene>
<keyword evidence="24" id="KW-1185">Reference proteome</keyword>
<evidence type="ECO:0000259" key="22">
    <source>
        <dbReference type="Pfam" id="PF21365"/>
    </source>
</evidence>
<dbReference type="EC" id="3.2.1.20" evidence="5"/>
<keyword evidence="12" id="KW-0119">Carbohydrate metabolism</keyword>
<dbReference type="Pfam" id="PF01055">
    <property type="entry name" value="Glyco_hydro_31_2nd"/>
    <property type="match status" value="1"/>
</dbReference>
<dbReference type="PANTHER" id="PTHR22762:SF67">
    <property type="entry name" value="ALPHA_BETA-GLUCOSIDASE AGDC-RELATED"/>
    <property type="match status" value="1"/>
</dbReference>
<evidence type="ECO:0000256" key="19">
    <source>
        <dbReference type="SAM" id="SignalP"/>
    </source>
</evidence>
<comment type="subcellular location">
    <subcellularLocation>
        <location evidence="3">Secreted</location>
    </subcellularLocation>
</comment>
<evidence type="ECO:0000256" key="12">
    <source>
        <dbReference type="ARBA" id="ARBA00023277"/>
    </source>
</evidence>
<dbReference type="Pfam" id="PF21365">
    <property type="entry name" value="Glyco_hydro_31_3rd"/>
    <property type="match status" value="1"/>
</dbReference>
<dbReference type="InterPro" id="IPR048395">
    <property type="entry name" value="Glyco_hydro_31_C"/>
</dbReference>
<evidence type="ECO:0000256" key="7">
    <source>
        <dbReference type="ARBA" id="ARBA00014002"/>
    </source>
</evidence>
<keyword evidence="8" id="KW-0964">Secreted</keyword>
<dbReference type="CDD" id="cd06602">
    <property type="entry name" value="GH31_MGAM_SI_GAA"/>
    <property type="match status" value="1"/>
</dbReference>
<evidence type="ECO:0000256" key="13">
    <source>
        <dbReference type="ARBA" id="ARBA00023295"/>
    </source>
</evidence>